<keyword evidence="1" id="KW-0472">Membrane</keyword>
<protein>
    <submittedName>
        <fullName evidence="2">Uncharacterized protein</fullName>
    </submittedName>
</protein>
<dbReference type="AlphaFoldDB" id="A0A8D9EW61"/>
<feature type="transmembrane region" description="Helical" evidence="1">
    <location>
        <begin position="106"/>
        <end position="130"/>
    </location>
</feature>
<keyword evidence="1" id="KW-0812">Transmembrane</keyword>
<reference evidence="2" key="1">
    <citation type="submission" date="2021-05" db="EMBL/GenBank/DDBJ databases">
        <authorList>
            <person name="Alioto T."/>
            <person name="Alioto T."/>
            <person name="Gomez Garrido J."/>
        </authorList>
    </citation>
    <scope>NUCLEOTIDE SEQUENCE</scope>
</reference>
<organism evidence="2">
    <name type="scientific">Cacopsylla melanoneura</name>
    <dbReference type="NCBI Taxonomy" id="428564"/>
    <lineage>
        <taxon>Eukaryota</taxon>
        <taxon>Metazoa</taxon>
        <taxon>Ecdysozoa</taxon>
        <taxon>Arthropoda</taxon>
        <taxon>Hexapoda</taxon>
        <taxon>Insecta</taxon>
        <taxon>Pterygota</taxon>
        <taxon>Neoptera</taxon>
        <taxon>Paraneoptera</taxon>
        <taxon>Hemiptera</taxon>
        <taxon>Sternorrhyncha</taxon>
        <taxon>Psylloidea</taxon>
        <taxon>Psyllidae</taxon>
        <taxon>Psyllinae</taxon>
        <taxon>Cacopsylla</taxon>
    </lineage>
</organism>
<evidence type="ECO:0000256" key="1">
    <source>
        <dbReference type="SAM" id="Phobius"/>
    </source>
</evidence>
<accession>A0A8D9EW61</accession>
<dbReference type="EMBL" id="HBUF01572711">
    <property type="protein sequence ID" value="CAG6767204.1"/>
    <property type="molecule type" value="Transcribed_RNA"/>
</dbReference>
<feature type="transmembrane region" description="Helical" evidence="1">
    <location>
        <begin position="23"/>
        <end position="40"/>
    </location>
</feature>
<evidence type="ECO:0000313" key="2">
    <source>
        <dbReference type="EMBL" id="CAG6767204.1"/>
    </source>
</evidence>
<sequence>MGFTFHSCVLFINYPCVGMSDCAAWILSASHSILAIVLLMSSMFRTKSCIDCFNKARELLAWNPNDSSDFHWNSLNFIFFLVILLFRCLCAVVAQYHSSIHTNLAFYLYILCLIYPIAVECVVCSLCYVIEVCLERINERLEFIHQLQFKGMFQCSVQFWYHFVNFLDIDFFSRIS</sequence>
<proteinExistence type="predicted"/>
<name>A0A8D9EW61_9HEMI</name>
<keyword evidence="1" id="KW-1133">Transmembrane helix</keyword>
<feature type="transmembrane region" description="Helical" evidence="1">
    <location>
        <begin position="75"/>
        <end position="94"/>
    </location>
</feature>